<dbReference type="GO" id="GO:0008654">
    <property type="term" value="P:phospholipid biosynthetic process"/>
    <property type="evidence" value="ECO:0007669"/>
    <property type="project" value="InterPro"/>
</dbReference>
<dbReference type="EMBL" id="JAHLFH010000018">
    <property type="protein sequence ID" value="MBU3818997.1"/>
    <property type="molecule type" value="Genomic_DNA"/>
</dbReference>
<sequence length="206" mass="22635">MVGFYNYTVWPTYAGLASSVVGMTLAAEGKPTLAVACLMISGFFDSIDGMVARTKQDRTDREKRFGIQIDSLCDVVCFGVFPAFLSYTLGVDGWFGRLVLAFYCGCGVIRLAYFNVLEEEHFGVAGRKRFYHGMPITFMSAIFPLAYLLRAWLSAGAFGAVLHGVLIGTALLYIIDFPFPRTRTAVAVSLMLLDNIALAICFWLGV</sequence>
<feature type="transmembrane region" description="Helical" evidence="1">
    <location>
        <begin position="33"/>
        <end position="51"/>
    </location>
</feature>
<keyword evidence="1" id="KW-0472">Membrane</keyword>
<dbReference type="Pfam" id="PF01066">
    <property type="entry name" value="CDP-OH_P_transf"/>
    <property type="match status" value="1"/>
</dbReference>
<feature type="transmembrane region" description="Helical" evidence="1">
    <location>
        <begin position="155"/>
        <end position="174"/>
    </location>
</feature>
<dbReference type="GO" id="GO:0016780">
    <property type="term" value="F:phosphotransferase activity, for other substituted phosphate groups"/>
    <property type="evidence" value="ECO:0007669"/>
    <property type="project" value="InterPro"/>
</dbReference>
<keyword evidence="1" id="KW-1133">Transmembrane helix</keyword>
<gene>
    <name evidence="2" type="ORF">H9864_01215</name>
</gene>
<name>A0A9E2KJG7_9FIRM</name>
<comment type="caution">
    <text evidence="2">The sequence shown here is derived from an EMBL/GenBank/DDBJ whole genome shotgun (WGS) entry which is preliminary data.</text>
</comment>
<evidence type="ECO:0000313" key="3">
    <source>
        <dbReference type="Proteomes" id="UP000824178"/>
    </source>
</evidence>
<protein>
    <submittedName>
        <fullName evidence="2">CDP-alcohol phosphatidyltransferase family protein</fullName>
    </submittedName>
</protein>
<feature type="transmembrane region" description="Helical" evidence="1">
    <location>
        <begin position="72"/>
        <end position="89"/>
    </location>
</feature>
<reference evidence="2" key="2">
    <citation type="submission" date="2021-04" db="EMBL/GenBank/DDBJ databases">
        <authorList>
            <person name="Gilroy R."/>
        </authorList>
    </citation>
    <scope>NUCLEOTIDE SEQUENCE</scope>
    <source>
        <strain evidence="2">742</strain>
    </source>
</reference>
<dbReference type="GO" id="GO:0016020">
    <property type="term" value="C:membrane"/>
    <property type="evidence" value="ECO:0007669"/>
    <property type="project" value="InterPro"/>
</dbReference>
<feature type="transmembrane region" description="Helical" evidence="1">
    <location>
        <begin position="186"/>
        <end position="205"/>
    </location>
</feature>
<evidence type="ECO:0000313" key="2">
    <source>
        <dbReference type="EMBL" id="MBU3818997.1"/>
    </source>
</evidence>
<dbReference type="AlphaFoldDB" id="A0A9E2KJG7"/>
<feature type="transmembrane region" description="Helical" evidence="1">
    <location>
        <begin position="129"/>
        <end position="149"/>
    </location>
</feature>
<dbReference type="InterPro" id="IPR000462">
    <property type="entry name" value="CDP-OH_P_trans"/>
</dbReference>
<dbReference type="Proteomes" id="UP000824178">
    <property type="component" value="Unassembled WGS sequence"/>
</dbReference>
<feature type="transmembrane region" description="Helical" evidence="1">
    <location>
        <begin position="95"/>
        <end position="117"/>
    </location>
</feature>
<dbReference type="Gene3D" id="1.20.120.1760">
    <property type="match status" value="1"/>
</dbReference>
<organism evidence="2 3">
    <name type="scientific">Candidatus Faecalibacterium intestinavium</name>
    <dbReference type="NCBI Taxonomy" id="2838580"/>
    <lineage>
        <taxon>Bacteria</taxon>
        <taxon>Bacillati</taxon>
        <taxon>Bacillota</taxon>
        <taxon>Clostridia</taxon>
        <taxon>Eubacteriales</taxon>
        <taxon>Oscillospiraceae</taxon>
        <taxon>Faecalibacterium</taxon>
    </lineage>
</organism>
<feature type="transmembrane region" description="Helical" evidence="1">
    <location>
        <begin position="7"/>
        <end position="27"/>
    </location>
</feature>
<keyword evidence="1" id="KW-0812">Transmembrane</keyword>
<reference evidence="2" key="1">
    <citation type="journal article" date="2021" name="PeerJ">
        <title>Extensive microbial diversity within the chicken gut microbiome revealed by metagenomics and culture.</title>
        <authorList>
            <person name="Gilroy R."/>
            <person name="Ravi A."/>
            <person name="Getino M."/>
            <person name="Pursley I."/>
            <person name="Horton D.L."/>
            <person name="Alikhan N.F."/>
            <person name="Baker D."/>
            <person name="Gharbi K."/>
            <person name="Hall N."/>
            <person name="Watson M."/>
            <person name="Adriaenssens E.M."/>
            <person name="Foster-Nyarko E."/>
            <person name="Jarju S."/>
            <person name="Secka A."/>
            <person name="Antonio M."/>
            <person name="Oren A."/>
            <person name="Chaudhuri R.R."/>
            <person name="La Ragione R."/>
            <person name="Hildebrand F."/>
            <person name="Pallen M.J."/>
        </authorList>
    </citation>
    <scope>NUCLEOTIDE SEQUENCE</scope>
    <source>
        <strain evidence="2">742</strain>
    </source>
</reference>
<evidence type="ECO:0000256" key="1">
    <source>
        <dbReference type="SAM" id="Phobius"/>
    </source>
</evidence>
<accession>A0A9E2KJG7</accession>
<dbReference type="InterPro" id="IPR043130">
    <property type="entry name" value="CDP-OH_PTrfase_TM_dom"/>
</dbReference>
<proteinExistence type="predicted"/>